<feature type="transmembrane region" description="Helical" evidence="7">
    <location>
        <begin position="149"/>
        <end position="168"/>
    </location>
</feature>
<evidence type="ECO:0000256" key="4">
    <source>
        <dbReference type="ARBA" id="ARBA00022692"/>
    </source>
</evidence>
<keyword evidence="6 7" id="KW-0472">Membrane</keyword>
<dbReference type="STRING" id="947166.A0A1D1ULX2"/>
<evidence type="ECO:0000256" key="5">
    <source>
        <dbReference type="ARBA" id="ARBA00022989"/>
    </source>
</evidence>
<dbReference type="AlphaFoldDB" id="A0A1D1ULX2"/>
<keyword evidence="9" id="KW-1185">Reference proteome</keyword>
<feature type="transmembrane region" description="Helical" evidence="7">
    <location>
        <begin position="385"/>
        <end position="404"/>
    </location>
</feature>
<organism evidence="8 9">
    <name type="scientific">Ramazzottius varieornatus</name>
    <name type="common">Water bear</name>
    <name type="synonym">Tardigrade</name>
    <dbReference type="NCBI Taxonomy" id="947166"/>
    <lineage>
        <taxon>Eukaryota</taxon>
        <taxon>Metazoa</taxon>
        <taxon>Ecdysozoa</taxon>
        <taxon>Tardigrada</taxon>
        <taxon>Eutardigrada</taxon>
        <taxon>Parachela</taxon>
        <taxon>Hypsibioidea</taxon>
        <taxon>Ramazzottiidae</taxon>
        <taxon>Ramazzottius</taxon>
    </lineage>
</organism>
<dbReference type="PANTHER" id="PTHR10010:SF46">
    <property type="entry name" value="SODIUM-DEPENDENT PHOSPHATE TRANSPORT PROTEIN 2B"/>
    <property type="match status" value="1"/>
</dbReference>
<feature type="transmembrane region" description="Helical" evidence="7">
    <location>
        <begin position="340"/>
        <end position="364"/>
    </location>
</feature>
<accession>A0A1D1ULX2</accession>
<keyword evidence="4 7" id="KW-0812">Transmembrane</keyword>
<evidence type="ECO:0000256" key="6">
    <source>
        <dbReference type="ARBA" id="ARBA00023136"/>
    </source>
</evidence>
<evidence type="ECO:0000256" key="3">
    <source>
        <dbReference type="ARBA" id="ARBA00022475"/>
    </source>
</evidence>
<feature type="transmembrane region" description="Helical" evidence="7">
    <location>
        <begin position="458"/>
        <end position="479"/>
    </location>
</feature>
<sequence>MMPDNPVFTSDEGNELPKNVERHTAVAALSPQIPPGSYKDMDIELQNLSLNRNQNMRPNVIVSSSSVCIKEEGILDEDPWTAPEFTETGPSWSGLSATGKFVRVVQGLAKLIGVLVLLYLFVISLDLLSSAFRLIGGRAAGRTFQESELLSNPVVGLMIGVLVTVIVQSSSTSSSIVIAMVSSGMLDVARAVFIIMGANVGTTITNTLVSLTQSGNRNQFRRAFAGATIHDMFNWLTVIILLPLEVMTGYLTALTRAILSGWDPVRNEAGNIELLTAITKPLTRIVIQLNSKVIEDIAKGDPTVANRSLIRENCSTKTDPNRTCQYLFHDTGMTETNTGVALLFLSLLVLCLSLVGIVKILNSIMKGAMAGALRRSLNMNFPGRMSFLTGYAAMAVGAAVTFLIQSSSVFTSALTPLIGLGVVSLERVYPLTLGSNIGTTGTGLLAAMASSPQSLKPAVQVALSHLFFNITGILIWYPIPFMRQVPISLAKSLGDITARYRWFAFVYIVLVFLLIPAAIVGLTLAGPDVFMGVGITVLILLATLMIINMLQSRYPKALPAFLRDWNFLPAWMRSLEPYDNLLHQINVFHLCRCCNSTSKDEVPIRDVSQETVM</sequence>
<comment type="subcellular location">
    <subcellularLocation>
        <location evidence="1">Apical cell membrane</location>
        <topology evidence="1">Multi-pass membrane protein</topology>
    </subcellularLocation>
</comment>
<keyword evidence="5 7" id="KW-1133">Transmembrane helix</keyword>
<feature type="transmembrane region" description="Helical" evidence="7">
    <location>
        <begin position="232"/>
        <end position="253"/>
    </location>
</feature>
<evidence type="ECO:0008006" key="10">
    <source>
        <dbReference type="Google" id="ProtNLM"/>
    </source>
</evidence>
<comment type="similarity">
    <text evidence="2">Belongs to the SLC34A transporter family.</text>
</comment>
<feature type="transmembrane region" description="Helical" evidence="7">
    <location>
        <begin position="529"/>
        <end position="550"/>
    </location>
</feature>
<dbReference type="GO" id="GO:0044341">
    <property type="term" value="P:sodium-dependent phosphate transport"/>
    <property type="evidence" value="ECO:0007669"/>
    <property type="project" value="InterPro"/>
</dbReference>
<gene>
    <name evidence="8" type="primary">RvY_01301-1</name>
    <name evidence="8" type="synonym">RvY_01301.1</name>
    <name evidence="8" type="ORF">RvY_01301</name>
</gene>
<reference evidence="8 9" key="1">
    <citation type="journal article" date="2016" name="Nat. Commun.">
        <title>Extremotolerant tardigrade genome and improved radiotolerance of human cultured cells by tardigrade-unique protein.</title>
        <authorList>
            <person name="Hashimoto T."/>
            <person name="Horikawa D.D."/>
            <person name="Saito Y."/>
            <person name="Kuwahara H."/>
            <person name="Kozuka-Hata H."/>
            <person name="Shin-I T."/>
            <person name="Minakuchi Y."/>
            <person name="Ohishi K."/>
            <person name="Motoyama A."/>
            <person name="Aizu T."/>
            <person name="Enomoto A."/>
            <person name="Kondo K."/>
            <person name="Tanaka S."/>
            <person name="Hara Y."/>
            <person name="Koshikawa S."/>
            <person name="Sagara H."/>
            <person name="Miura T."/>
            <person name="Yokobori S."/>
            <person name="Miyagawa K."/>
            <person name="Suzuki Y."/>
            <person name="Kubo T."/>
            <person name="Oyama M."/>
            <person name="Kohara Y."/>
            <person name="Fujiyama A."/>
            <person name="Arakawa K."/>
            <person name="Katayama T."/>
            <person name="Toyoda A."/>
            <person name="Kunieda T."/>
        </authorList>
    </citation>
    <scope>NUCLEOTIDE SEQUENCE [LARGE SCALE GENOMIC DNA]</scope>
    <source>
        <strain evidence="8 9">YOKOZUNA-1</strain>
    </source>
</reference>
<evidence type="ECO:0000256" key="2">
    <source>
        <dbReference type="ARBA" id="ARBA00005808"/>
    </source>
</evidence>
<protein>
    <recommendedName>
        <fullName evidence="10">Sodium-dependent phosphate transport protein 2B</fullName>
    </recommendedName>
</protein>
<evidence type="ECO:0000313" key="9">
    <source>
        <dbReference type="Proteomes" id="UP000186922"/>
    </source>
</evidence>
<evidence type="ECO:0000256" key="7">
    <source>
        <dbReference type="SAM" id="Phobius"/>
    </source>
</evidence>
<keyword evidence="3" id="KW-1003">Cell membrane</keyword>
<comment type="caution">
    <text evidence="8">The sequence shown here is derived from an EMBL/GenBank/DDBJ whole genome shotgun (WGS) entry which is preliminary data.</text>
</comment>
<feature type="transmembrane region" description="Helical" evidence="7">
    <location>
        <begin position="108"/>
        <end position="128"/>
    </location>
</feature>
<dbReference type="GO" id="GO:0016324">
    <property type="term" value="C:apical plasma membrane"/>
    <property type="evidence" value="ECO:0007669"/>
    <property type="project" value="UniProtKB-SubCell"/>
</dbReference>
<name>A0A1D1ULX2_RAMVA</name>
<dbReference type="Proteomes" id="UP000186922">
    <property type="component" value="Unassembled WGS sequence"/>
</dbReference>
<evidence type="ECO:0000313" key="8">
    <source>
        <dbReference type="EMBL" id="GAU88642.1"/>
    </source>
</evidence>
<feature type="transmembrane region" description="Helical" evidence="7">
    <location>
        <begin position="188"/>
        <end position="211"/>
    </location>
</feature>
<dbReference type="EMBL" id="BDGG01000001">
    <property type="protein sequence ID" value="GAU88642.1"/>
    <property type="molecule type" value="Genomic_DNA"/>
</dbReference>
<dbReference type="GO" id="GO:0005436">
    <property type="term" value="F:sodium:phosphate symporter activity"/>
    <property type="evidence" value="ECO:0007669"/>
    <property type="project" value="InterPro"/>
</dbReference>
<proteinExistence type="inferred from homology"/>
<feature type="transmembrane region" description="Helical" evidence="7">
    <location>
        <begin position="500"/>
        <end position="523"/>
    </location>
</feature>
<dbReference type="PANTHER" id="PTHR10010">
    <property type="entry name" value="SOLUTE CARRIER FAMILY 34 SODIUM PHOSPHATE , MEMBER 2-RELATED"/>
    <property type="match status" value="1"/>
</dbReference>
<dbReference type="Pfam" id="PF02690">
    <property type="entry name" value="Na_Pi_cotrans"/>
    <property type="match status" value="2"/>
</dbReference>
<evidence type="ECO:0000256" key="1">
    <source>
        <dbReference type="ARBA" id="ARBA00004424"/>
    </source>
</evidence>
<dbReference type="NCBIfam" id="TIGR01013">
    <property type="entry name" value="2a58"/>
    <property type="match status" value="1"/>
</dbReference>
<dbReference type="InterPro" id="IPR003841">
    <property type="entry name" value="Na/Pi_transpt"/>
</dbReference>
<dbReference type="OrthoDB" id="76259at2759"/>